<protein>
    <recommendedName>
        <fullName evidence="4">Serine/arginine repetitive matrix protein 2</fullName>
    </recommendedName>
</protein>
<comment type="caution">
    <text evidence="2">The sequence shown here is derived from an EMBL/GenBank/DDBJ whole genome shotgun (WGS) entry which is preliminary data.</text>
</comment>
<proteinExistence type="predicted"/>
<dbReference type="RefSeq" id="WP_344375393.1">
    <property type="nucleotide sequence ID" value="NZ_BAAASQ010000010.1"/>
</dbReference>
<reference evidence="3" key="1">
    <citation type="journal article" date="2019" name="Int. J. Syst. Evol. Microbiol.">
        <title>The Global Catalogue of Microorganisms (GCM) 10K type strain sequencing project: providing services to taxonomists for standard genome sequencing and annotation.</title>
        <authorList>
            <consortium name="The Broad Institute Genomics Platform"/>
            <consortium name="The Broad Institute Genome Sequencing Center for Infectious Disease"/>
            <person name="Wu L."/>
            <person name="Ma J."/>
        </authorList>
    </citation>
    <scope>NUCLEOTIDE SEQUENCE [LARGE SCALE GENOMIC DNA]</scope>
    <source>
        <strain evidence="3">CCM 7224</strain>
    </source>
</reference>
<feature type="region of interest" description="Disordered" evidence="1">
    <location>
        <begin position="32"/>
        <end position="71"/>
    </location>
</feature>
<evidence type="ECO:0000313" key="3">
    <source>
        <dbReference type="Proteomes" id="UP001595834"/>
    </source>
</evidence>
<name>A0ABV9UHC8_9ACTN</name>
<keyword evidence="3" id="KW-1185">Reference proteome</keyword>
<dbReference type="EMBL" id="JBHSIZ010000006">
    <property type="protein sequence ID" value="MFC4955928.1"/>
    <property type="molecule type" value="Genomic_DNA"/>
</dbReference>
<organism evidence="2 3">
    <name type="scientific">Streptomyces mauvecolor</name>
    <dbReference type="NCBI Taxonomy" id="58345"/>
    <lineage>
        <taxon>Bacteria</taxon>
        <taxon>Bacillati</taxon>
        <taxon>Actinomycetota</taxon>
        <taxon>Actinomycetes</taxon>
        <taxon>Kitasatosporales</taxon>
        <taxon>Streptomycetaceae</taxon>
        <taxon>Streptomyces</taxon>
    </lineage>
</organism>
<gene>
    <name evidence="2" type="ORF">ACFPFX_06385</name>
</gene>
<dbReference type="Proteomes" id="UP001595834">
    <property type="component" value="Unassembled WGS sequence"/>
</dbReference>
<sequence length="224" mass="23277">MPVAVVVAAMVFVVVAGAGGGWLLARGGTHHPNAAASPPASGAPSGTPDRTGDDKSSPSAPASAAPAATVPAGFRLTQDPRGFRLYVPQGWTREDQGSKGVFYNSADRTRLIQVYLVSEAGLSPYDALKQTSGELAKNPGYQEIGLGNDATVPGVAPRAARLVYAYDNQQLGHRRQVVDYAFLTPGGQHYAVLSAAPAEAWPEQEQTLKTALSVFCSGSDCPSP</sequence>
<evidence type="ECO:0000313" key="2">
    <source>
        <dbReference type="EMBL" id="MFC4955928.1"/>
    </source>
</evidence>
<evidence type="ECO:0000256" key="1">
    <source>
        <dbReference type="SAM" id="MobiDB-lite"/>
    </source>
</evidence>
<evidence type="ECO:0008006" key="4">
    <source>
        <dbReference type="Google" id="ProtNLM"/>
    </source>
</evidence>
<feature type="compositionally biased region" description="Low complexity" evidence="1">
    <location>
        <begin position="57"/>
        <end position="71"/>
    </location>
</feature>
<accession>A0ABV9UHC8</accession>
<dbReference type="Gene3D" id="3.40.1000.10">
    <property type="entry name" value="Mog1/PsbP, alpha/beta/alpha sandwich"/>
    <property type="match status" value="1"/>
</dbReference>
<feature type="compositionally biased region" description="Low complexity" evidence="1">
    <location>
        <begin position="34"/>
        <end position="46"/>
    </location>
</feature>